<accession>A0ABU1AXV2</accession>
<keyword evidence="4" id="KW-0411">Iron-sulfur</keyword>
<dbReference type="InterPro" id="IPR017896">
    <property type="entry name" value="4Fe4S_Fe-S-bd"/>
</dbReference>
<reference evidence="6 7" key="1">
    <citation type="submission" date="2023-04" db="EMBL/GenBank/DDBJ databases">
        <title>A novel bacteria isolated from coastal sediment.</title>
        <authorList>
            <person name="Liu X.-J."/>
            <person name="Du Z.-J."/>
        </authorList>
    </citation>
    <scope>NUCLEOTIDE SEQUENCE [LARGE SCALE GENOMIC DNA]</scope>
    <source>
        <strain evidence="6 7">SDUM461003</strain>
    </source>
</reference>
<evidence type="ECO:0000259" key="5">
    <source>
        <dbReference type="PROSITE" id="PS51379"/>
    </source>
</evidence>
<evidence type="ECO:0000256" key="3">
    <source>
        <dbReference type="ARBA" id="ARBA00023004"/>
    </source>
</evidence>
<keyword evidence="7" id="KW-1185">Reference proteome</keyword>
<feature type="domain" description="4Fe-4S ferredoxin-type" evidence="5">
    <location>
        <begin position="84"/>
        <end position="113"/>
    </location>
</feature>
<dbReference type="InterPro" id="IPR017900">
    <property type="entry name" value="4Fe4S_Fe_S_CS"/>
</dbReference>
<keyword evidence="1" id="KW-0004">4Fe-4S</keyword>
<dbReference type="PANTHER" id="PTHR43177:SF3">
    <property type="entry name" value="PROTEIN NRFC HOMOLOG"/>
    <property type="match status" value="1"/>
</dbReference>
<name>A0ABU1AXV2_9BACT</name>
<sequence>MPRKKQYSMVIDLDRCVGCTACDISCKRENNTPEGFAWSNHIIETKGRFPNTSFRYIPTLCNHCTNAPCVKNCPTTAMHKDANGLTKHDANKCIGCRACQTACPYGVIYFNKKLPHKRLRHDTQPAIAGCTSTGVEVAEKVGAPIGTYNAGRAQTYPGIRPQGIVEKCTFCDHRLARGEMPACVEACPADARIFGDRNDPKSPVAKLLTKHAPKVLQPEKGTQPNVLYINEYH</sequence>
<dbReference type="RefSeq" id="WP_308951757.1">
    <property type="nucleotide sequence ID" value="NZ_JARXHW010000047.1"/>
</dbReference>
<dbReference type="Gene3D" id="3.30.70.20">
    <property type="match status" value="3"/>
</dbReference>
<dbReference type="Proteomes" id="UP001225316">
    <property type="component" value="Unassembled WGS sequence"/>
</dbReference>
<dbReference type="CDD" id="cd10551">
    <property type="entry name" value="PsrB"/>
    <property type="match status" value="1"/>
</dbReference>
<dbReference type="InterPro" id="IPR050954">
    <property type="entry name" value="ET_IronSulfur_Cluster-Binding"/>
</dbReference>
<comment type="caution">
    <text evidence="6">The sequence shown here is derived from an EMBL/GenBank/DDBJ whole genome shotgun (WGS) entry which is preliminary data.</text>
</comment>
<proteinExistence type="predicted"/>
<gene>
    <name evidence="6" type="ORF">QEH52_15845</name>
</gene>
<dbReference type="EMBL" id="JARXHW010000047">
    <property type="protein sequence ID" value="MDQ8208999.1"/>
    <property type="molecule type" value="Genomic_DNA"/>
</dbReference>
<keyword evidence="2" id="KW-0479">Metal-binding</keyword>
<dbReference type="Pfam" id="PF13247">
    <property type="entry name" value="Fer4_11"/>
    <property type="match status" value="2"/>
</dbReference>
<feature type="domain" description="4Fe-4S ferredoxin-type" evidence="5">
    <location>
        <begin position="7"/>
        <end position="36"/>
    </location>
</feature>
<evidence type="ECO:0000313" key="6">
    <source>
        <dbReference type="EMBL" id="MDQ8208999.1"/>
    </source>
</evidence>
<dbReference type="PROSITE" id="PS51379">
    <property type="entry name" value="4FE4S_FER_2"/>
    <property type="match status" value="3"/>
</dbReference>
<keyword evidence="3" id="KW-0408">Iron</keyword>
<protein>
    <submittedName>
        <fullName evidence="6">4Fe-4S dicluster domain-containing protein</fullName>
    </submittedName>
</protein>
<dbReference type="PROSITE" id="PS00198">
    <property type="entry name" value="4FE4S_FER_1"/>
    <property type="match status" value="1"/>
</dbReference>
<evidence type="ECO:0000256" key="2">
    <source>
        <dbReference type="ARBA" id="ARBA00022723"/>
    </source>
</evidence>
<evidence type="ECO:0000256" key="4">
    <source>
        <dbReference type="ARBA" id="ARBA00023014"/>
    </source>
</evidence>
<evidence type="ECO:0000256" key="1">
    <source>
        <dbReference type="ARBA" id="ARBA00022485"/>
    </source>
</evidence>
<dbReference type="SUPFAM" id="SSF54862">
    <property type="entry name" value="4Fe-4S ferredoxins"/>
    <property type="match status" value="1"/>
</dbReference>
<dbReference type="PANTHER" id="PTHR43177">
    <property type="entry name" value="PROTEIN NRFC"/>
    <property type="match status" value="1"/>
</dbReference>
<organism evidence="6 7">
    <name type="scientific">Thalassobacterium maritimum</name>
    <dbReference type="NCBI Taxonomy" id="3041265"/>
    <lineage>
        <taxon>Bacteria</taxon>
        <taxon>Pseudomonadati</taxon>
        <taxon>Verrucomicrobiota</taxon>
        <taxon>Opitutia</taxon>
        <taxon>Puniceicoccales</taxon>
        <taxon>Coraliomargaritaceae</taxon>
        <taxon>Thalassobacterium</taxon>
    </lineage>
</organism>
<feature type="domain" description="4Fe-4S ferredoxin-type" evidence="5">
    <location>
        <begin position="52"/>
        <end position="83"/>
    </location>
</feature>
<evidence type="ECO:0000313" key="7">
    <source>
        <dbReference type="Proteomes" id="UP001225316"/>
    </source>
</evidence>